<dbReference type="Pfam" id="PF01590">
    <property type="entry name" value="GAF"/>
    <property type="match status" value="1"/>
</dbReference>
<keyword evidence="4" id="KW-1185">Reference proteome</keyword>
<comment type="caution">
    <text evidence="3">The sequence shown here is derived from an EMBL/GenBank/DDBJ whole genome shotgun (WGS) entry which is preliminary data.</text>
</comment>
<dbReference type="VEuPathDB" id="FungiDB:H310_07481"/>
<gene>
    <name evidence="3" type="ORF">DYB32_003405</name>
</gene>
<comment type="similarity">
    <text evidence="1">Belongs to the free Met sulfoxide reductase family.</text>
</comment>
<dbReference type="AlphaFoldDB" id="A0A3R7D2N9"/>
<dbReference type="PANTHER" id="PTHR21021">
    <property type="entry name" value="GAF/PUTATIVE CYTOSKELETAL PROTEIN"/>
    <property type="match status" value="1"/>
</dbReference>
<dbReference type="GO" id="GO:0033745">
    <property type="term" value="F:L-methionine-(R)-S-oxide reductase activity"/>
    <property type="evidence" value="ECO:0007669"/>
    <property type="project" value="TreeGrafter"/>
</dbReference>
<dbReference type="InterPro" id="IPR036249">
    <property type="entry name" value="Thioredoxin-like_sf"/>
</dbReference>
<evidence type="ECO:0000313" key="4">
    <source>
        <dbReference type="Proteomes" id="UP000285060"/>
    </source>
</evidence>
<accession>A0A3R7D2N9</accession>
<evidence type="ECO:0000313" key="3">
    <source>
        <dbReference type="EMBL" id="RHY31509.1"/>
    </source>
</evidence>
<dbReference type="SUPFAM" id="SSF52833">
    <property type="entry name" value="Thioredoxin-like"/>
    <property type="match status" value="1"/>
</dbReference>
<dbReference type="SUPFAM" id="SSF55781">
    <property type="entry name" value="GAF domain-like"/>
    <property type="match status" value="1"/>
</dbReference>
<dbReference type="Gene3D" id="3.30.450.40">
    <property type="match status" value="1"/>
</dbReference>
<dbReference type="Proteomes" id="UP000285060">
    <property type="component" value="Unassembled WGS sequence"/>
</dbReference>
<reference evidence="3 4" key="1">
    <citation type="submission" date="2018-08" db="EMBL/GenBank/DDBJ databases">
        <title>Aphanomyces genome sequencing and annotation.</title>
        <authorList>
            <person name="Minardi D."/>
            <person name="Oidtmann B."/>
            <person name="Van Der Giezen M."/>
            <person name="Studholme D.J."/>
        </authorList>
    </citation>
    <scope>NUCLEOTIDE SEQUENCE [LARGE SCALE GENOMIC DNA]</scope>
    <source>
        <strain evidence="3 4">NJM0002</strain>
    </source>
</reference>
<evidence type="ECO:0000256" key="1">
    <source>
        <dbReference type="ARBA" id="ARBA00038454"/>
    </source>
</evidence>
<protein>
    <recommendedName>
        <fullName evidence="2">GAF domain-containing protein</fullName>
    </recommendedName>
</protein>
<dbReference type="InterPro" id="IPR051330">
    <property type="entry name" value="Phosphatase_reg/MetRdx"/>
</dbReference>
<dbReference type="GO" id="GO:0005829">
    <property type="term" value="C:cytosol"/>
    <property type="evidence" value="ECO:0007669"/>
    <property type="project" value="TreeGrafter"/>
</dbReference>
<dbReference type="InterPro" id="IPR029016">
    <property type="entry name" value="GAF-like_dom_sf"/>
</dbReference>
<dbReference type="PANTHER" id="PTHR21021:SF15">
    <property type="entry name" value="FREE METHIONINE-R-SULFOXIDE REDUCTASE"/>
    <property type="match status" value="1"/>
</dbReference>
<dbReference type="InterPro" id="IPR003018">
    <property type="entry name" value="GAF"/>
</dbReference>
<feature type="domain" description="GAF" evidence="2">
    <location>
        <begin position="193"/>
        <end position="266"/>
    </location>
</feature>
<name>A0A3R7D2N9_9STRA</name>
<organism evidence="3 4">
    <name type="scientific">Aphanomyces invadans</name>
    <dbReference type="NCBI Taxonomy" id="157072"/>
    <lineage>
        <taxon>Eukaryota</taxon>
        <taxon>Sar</taxon>
        <taxon>Stramenopiles</taxon>
        <taxon>Oomycota</taxon>
        <taxon>Saprolegniomycetes</taxon>
        <taxon>Saprolegniales</taxon>
        <taxon>Verrucalvaceae</taxon>
        <taxon>Aphanomyces</taxon>
    </lineage>
</organism>
<sequence>MYYPYCVCDRRIAPLRNPPGAMTSVTTWEIVQATIAAETTKQVVVLFDAPWSAAKSKKAQANLETLLGPQRSDLVYVRVDASQIDDDEVFDLGVGELPYIQVYAQGKVVAGLDASDALVRRLDYTKLTALVDSITKGETDFIANCANVSAAIWGAFLEAKRPVNWAGFYLNRPVEGSNTRLLVLGPFHGKPACKRIQMHSGVCGTAASTRFPGHIACDSASASEIVVPIVVDGNLVGVLDLDCPELNGFRQDDADGLQAIVDLFANRTHWDSLTLAVRNLPLEPHPEH</sequence>
<proteinExistence type="inferred from homology"/>
<dbReference type="EMBL" id="QUSY01000208">
    <property type="protein sequence ID" value="RHY31509.1"/>
    <property type="molecule type" value="Genomic_DNA"/>
</dbReference>
<evidence type="ECO:0000259" key="2">
    <source>
        <dbReference type="Pfam" id="PF01590"/>
    </source>
</evidence>